<feature type="active site" description="Charge relay system" evidence="5">
    <location>
        <position position="130"/>
    </location>
</feature>
<comment type="caution">
    <text evidence="10">The sequence shown here is derived from an EMBL/GenBank/DDBJ whole genome shotgun (WGS) entry which is preliminary data.</text>
</comment>
<keyword evidence="11" id="KW-1185">Reference proteome</keyword>
<dbReference type="InterPro" id="IPR023828">
    <property type="entry name" value="Peptidase_S8_Ser-AS"/>
</dbReference>
<evidence type="ECO:0000256" key="4">
    <source>
        <dbReference type="ARBA" id="ARBA00022825"/>
    </source>
</evidence>
<dbReference type="NCBIfam" id="TIGR04183">
    <property type="entry name" value="Por_Secre_tail"/>
    <property type="match status" value="1"/>
</dbReference>
<evidence type="ECO:0000259" key="7">
    <source>
        <dbReference type="Pfam" id="PF00082"/>
    </source>
</evidence>
<evidence type="ECO:0000313" key="10">
    <source>
        <dbReference type="EMBL" id="TKB96317.1"/>
    </source>
</evidence>
<feature type="domain" description="GEVED" evidence="9">
    <location>
        <begin position="662"/>
        <end position="739"/>
    </location>
</feature>
<dbReference type="PROSITE" id="PS51892">
    <property type="entry name" value="SUBTILASE"/>
    <property type="match status" value="1"/>
</dbReference>
<evidence type="ECO:0000259" key="9">
    <source>
        <dbReference type="Pfam" id="PF20009"/>
    </source>
</evidence>
<accession>A0A4U1BVT0</accession>
<dbReference type="Pfam" id="PF20009">
    <property type="entry name" value="GEVED"/>
    <property type="match status" value="1"/>
</dbReference>
<dbReference type="PROSITE" id="PS00138">
    <property type="entry name" value="SUBTILASE_SER"/>
    <property type="match status" value="1"/>
</dbReference>
<feature type="active site" description="Charge relay system" evidence="5">
    <location>
        <position position="158"/>
    </location>
</feature>
<keyword evidence="4 5" id="KW-0720">Serine protease</keyword>
<dbReference type="InterPro" id="IPR051048">
    <property type="entry name" value="Peptidase_S8/S53_subtilisin"/>
</dbReference>
<dbReference type="PANTHER" id="PTHR43399:SF4">
    <property type="entry name" value="CELL WALL-ASSOCIATED PROTEASE"/>
    <property type="match status" value="1"/>
</dbReference>
<feature type="domain" description="Peptidase S8/S53" evidence="7">
    <location>
        <begin position="148"/>
        <end position="445"/>
    </location>
</feature>
<keyword evidence="3 5" id="KW-0378">Hydrolase</keyword>
<dbReference type="InterPro" id="IPR036852">
    <property type="entry name" value="Peptidase_S8/S53_dom_sf"/>
</dbReference>
<proteinExistence type="inferred from homology"/>
<comment type="similarity">
    <text evidence="1 5">Belongs to the peptidase S8 family.</text>
</comment>
<dbReference type="InterPro" id="IPR015500">
    <property type="entry name" value="Peptidase_S8_subtilisin-rel"/>
</dbReference>
<dbReference type="RefSeq" id="WP_136827184.1">
    <property type="nucleotide sequence ID" value="NZ_SWBP01000005.1"/>
</dbReference>
<dbReference type="CDD" id="cd04842">
    <property type="entry name" value="Peptidases_S8_Kp43_protease"/>
    <property type="match status" value="1"/>
</dbReference>
<evidence type="ECO:0000256" key="2">
    <source>
        <dbReference type="ARBA" id="ARBA00022670"/>
    </source>
</evidence>
<organism evidence="10 11">
    <name type="scientific">Pedobacter cryophilus</name>
    <dbReference type="NCBI Taxonomy" id="2571271"/>
    <lineage>
        <taxon>Bacteria</taxon>
        <taxon>Pseudomonadati</taxon>
        <taxon>Bacteroidota</taxon>
        <taxon>Sphingobacteriia</taxon>
        <taxon>Sphingobacteriales</taxon>
        <taxon>Sphingobacteriaceae</taxon>
        <taxon>Pedobacter</taxon>
    </lineage>
</organism>
<dbReference type="InterPro" id="IPR008979">
    <property type="entry name" value="Galactose-bd-like_sf"/>
</dbReference>
<dbReference type="Pfam" id="PF00082">
    <property type="entry name" value="Peptidase_S8"/>
    <property type="match status" value="1"/>
</dbReference>
<feature type="active site" description="Charge relay system" evidence="5">
    <location>
        <position position="390"/>
    </location>
</feature>
<name>A0A4U1BVT0_9SPHI</name>
<feature type="chain" id="PRO_5020659867" evidence="6">
    <location>
        <begin position="21"/>
        <end position="1259"/>
    </location>
</feature>
<evidence type="ECO:0000313" key="11">
    <source>
        <dbReference type="Proteomes" id="UP000308181"/>
    </source>
</evidence>
<dbReference type="Pfam" id="PF18962">
    <property type="entry name" value="Por_Secre_tail"/>
    <property type="match status" value="1"/>
</dbReference>
<dbReference type="OrthoDB" id="9792152at2"/>
<protein>
    <submittedName>
        <fullName evidence="10">T9SS type A sorting domain-containing protein</fullName>
    </submittedName>
</protein>
<evidence type="ECO:0000256" key="1">
    <source>
        <dbReference type="ARBA" id="ARBA00011073"/>
    </source>
</evidence>
<dbReference type="PRINTS" id="PR00723">
    <property type="entry name" value="SUBTILISIN"/>
</dbReference>
<evidence type="ECO:0000259" key="8">
    <source>
        <dbReference type="Pfam" id="PF18962"/>
    </source>
</evidence>
<dbReference type="PANTHER" id="PTHR43399">
    <property type="entry name" value="SUBTILISIN-RELATED"/>
    <property type="match status" value="1"/>
</dbReference>
<dbReference type="GO" id="GO:0004252">
    <property type="term" value="F:serine-type endopeptidase activity"/>
    <property type="evidence" value="ECO:0007669"/>
    <property type="project" value="UniProtKB-UniRule"/>
</dbReference>
<dbReference type="InterPro" id="IPR000209">
    <property type="entry name" value="Peptidase_S8/S53_dom"/>
</dbReference>
<evidence type="ECO:0000256" key="3">
    <source>
        <dbReference type="ARBA" id="ARBA00022801"/>
    </source>
</evidence>
<dbReference type="Gene3D" id="2.60.120.380">
    <property type="match status" value="1"/>
</dbReference>
<dbReference type="GO" id="GO:0006508">
    <property type="term" value="P:proteolysis"/>
    <property type="evidence" value="ECO:0007669"/>
    <property type="project" value="UniProtKB-KW"/>
</dbReference>
<gene>
    <name evidence="10" type="ORF">FA046_14120</name>
</gene>
<evidence type="ECO:0000256" key="6">
    <source>
        <dbReference type="SAM" id="SignalP"/>
    </source>
</evidence>
<feature type="domain" description="Secretion system C-terminal sorting" evidence="8">
    <location>
        <begin position="1181"/>
        <end position="1257"/>
    </location>
</feature>
<dbReference type="InterPro" id="IPR026444">
    <property type="entry name" value="Secre_tail"/>
</dbReference>
<keyword evidence="6" id="KW-0732">Signal</keyword>
<dbReference type="AlphaFoldDB" id="A0A4U1BVT0"/>
<dbReference type="SUPFAM" id="SSF52743">
    <property type="entry name" value="Subtilisin-like"/>
    <property type="match status" value="1"/>
</dbReference>
<dbReference type="EMBL" id="SWBP01000005">
    <property type="protein sequence ID" value="TKB96317.1"/>
    <property type="molecule type" value="Genomic_DNA"/>
</dbReference>
<feature type="signal peptide" evidence="6">
    <location>
        <begin position="1"/>
        <end position="20"/>
    </location>
</feature>
<dbReference type="InterPro" id="IPR045474">
    <property type="entry name" value="GEVED"/>
</dbReference>
<dbReference type="Gene3D" id="3.40.50.200">
    <property type="entry name" value="Peptidase S8/S53 domain"/>
    <property type="match status" value="1"/>
</dbReference>
<reference evidence="10 11" key="1">
    <citation type="submission" date="2019-04" db="EMBL/GenBank/DDBJ databases">
        <title>Pedobacter sp. AR-3-17 sp. nov., isolated from Arctic soil.</title>
        <authorList>
            <person name="Dahal R.H."/>
            <person name="Kim D.-U."/>
        </authorList>
    </citation>
    <scope>NUCLEOTIDE SEQUENCE [LARGE SCALE GENOMIC DNA]</scope>
    <source>
        <strain evidence="10 11">AR-3-17</strain>
    </source>
</reference>
<dbReference type="SUPFAM" id="SSF49785">
    <property type="entry name" value="Galactose-binding domain-like"/>
    <property type="match status" value="1"/>
</dbReference>
<evidence type="ECO:0000256" key="5">
    <source>
        <dbReference type="PROSITE-ProRule" id="PRU01240"/>
    </source>
</evidence>
<sequence>MFKKLTLTIISSFLITLSFAQDGKELVTKEQFAKLQQLSIDFKIKNESNRKKAFELAKQNNWITFSVGNDGSILSLQGVDDLGHPLYLKTFNNTIAAGTTRTNSLYTGGSLGLSLNGSSANLIGKIGIWDGGSILTGHQEFTGGRVEQKDSPPTGSEHATHVAGTIAAGGVYSVARGMAWGLQKLFAYDFNSDITEMTAAASNGMAISNHSYGYIAGWNYNADPPGTAPARWEWYGLFNATEDYKFGFYDALTRDWDIICYNAPYYLPVKSSGNNRSETGPAVGSNYWGYSSISPTVLVDKGNRPSDISFNNSYDIISTTGTAKNILTVGAVSGLPFGSSNPSEIKISSFSSWGPTDDGRIKPDIVADGVNLTSASNADTKSYATLSGTSMSAPNVSGSLVLLQEYYSKLNQGNLMRSATLKGLVIQTADEAGTSVGPDYIFGWGLLNMERAATHIKQNTTTSLISEKSLAQGETQDIQIITSGYGPLKVTICWTDPEGTPTATGTLNSRVPKLVNDLDLKLIKGATTLSPFKLNPDAPTSAATTGDNVVDNVEQIYVTDAIPGQAYTIRVSHKGALTKGPQNYSVLASGIGGKTYCVSTPTSSNDSRIDQFQLSSINNILPNTCRTYTDFSNLSAELEAGKTYPFTVNMGTCGANFDKIAKIFIDYNSDGDFDDANETIATSAIINANGAFTGNLVVPANVISGNSSILRVVLVENTNPALVTSCGNYTKGETQDYRVVFTASSADAGVIALNNINDNLCATTDQVVSIKLKNFGSTTLTNIPVVVTLSSNSTVIKTITENFTGSLAPNNEVDYTLKGVFTTEASKQYSMDARTSLTADVIISNNSSSKIFNVPAMPLPMALSVIACDNAAGFYQLGGQGDGTLFWYPSASSKAPIATGNATYFTPNAPTNNTFYVGLNDYKTFLGAENKQKYNGGSYSGNFGPKPVITVTSPMVLDSALLYVSQSGQLTFTVETTTGTVLNSVTIDVIRTKTTPDVINNGLVDDDINDPGKSYKLGLQFPAAGTYRIGISYNGATIFRSNSGVTNLPMTSPGNIISLSGAYFENAGTPTTITTSYYYLYNMLFKSLGCTDYSRTPVQTAKPIITQTGTTLNSNFNASNKWYLNGTLINGATNQTYSPSVSGVYRVDVENASGCLSSSANFNYVLSAIKPSDAAEIGLKVYPIPANNILNLNFEVLKKENLSINLTNLVGQDVYATKKDNFTGKYSEGIDLSNFDDGVYVLQVKIGEKFYTQKITVVK</sequence>
<dbReference type="Proteomes" id="UP000308181">
    <property type="component" value="Unassembled WGS sequence"/>
</dbReference>
<keyword evidence="2 5" id="KW-0645">Protease</keyword>
<dbReference type="InterPro" id="IPR034058">
    <property type="entry name" value="TagA/B/C/D_pept_dom"/>
</dbReference>